<dbReference type="OrthoDB" id="9815600at2"/>
<keyword evidence="1" id="KW-1133">Transmembrane helix</keyword>
<reference evidence="2 3" key="1">
    <citation type="submission" date="2019-03" db="EMBL/GenBank/DDBJ databases">
        <title>The complete genome sequence of Swingsia_sp. F3b2 LMG30590(T).</title>
        <authorList>
            <person name="Chua K.-O."/>
            <person name="Chan K.-G."/>
            <person name="See-Too W.-S."/>
        </authorList>
    </citation>
    <scope>NUCLEOTIDE SEQUENCE [LARGE SCALE GENOMIC DNA]</scope>
    <source>
        <strain evidence="2 3">F3b2</strain>
    </source>
</reference>
<gene>
    <name evidence="2" type="ORF">E3E12_07110</name>
</gene>
<keyword evidence="1" id="KW-0812">Transmembrane</keyword>
<organism evidence="2 3">
    <name type="scientific">Formicincola oecophyllae</name>
    <dbReference type="NCBI Taxonomy" id="2558361"/>
    <lineage>
        <taxon>Bacteria</taxon>
        <taxon>Pseudomonadati</taxon>
        <taxon>Pseudomonadota</taxon>
        <taxon>Alphaproteobacteria</taxon>
        <taxon>Acetobacterales</taxon>
        <taxon>Acetobacteraceae</taxon>
        <taxon>Formicincola</taxon>
    </lineage>
</organism>
<protein>
    <submittedName>
        <fullName evidence="2">Septation inhibitor protein</fullName>
    </submittedName>
</protein>
<evidence type="ECO:0000313" key="3">
    <source>
        <dbReference type="Proteomes" id="UP000318709"/>
    </source>
</evidence>
<keyword evidence="3" id="KW-1185">Reference proteome</keyword>
<dbReference type="EMBL" id="CP038231">
    <property type="protein sequence ID" value="QDH13982.1"/>
    <property type="molecule type" value="Genomic_DNA"/>
</dbReference>
<accession>A0A4Y6U9C8</accession>
<keyword evidence="1" id="KW-0472">Membrane</keyword>
<evidence type="ECO:0000313" key="2">
    <source>
        <dbReference type="EMBL" id="QDH13982.1"/>
    </source>
</evidence>
<dbReference type="RefSeq" id="WP_141443690.1">
    <property type="nucleotide sequence ID" value="NZ_CP038231.1"/>
</dbReference>
<dbReference type="AlphaFoldDB" id="A0A4Y6U9C8"/>
<feature type="transmembrane region" description="Helical" evidence="1">
    <location>
        <begin position="6"/>
        <end position="25"/>
    </location>
</feature>
<dbReference type="Proteomes" id="UP000318709">
    <property type="component" value="Chromosome"/>
</dbReference>
<proteinExistence type="predicted"/>
<name>A0A4Y6U9C8_9PROT</name>
<evidence type="ECO:0000256" key="1">
    <source>
        <dbReference type="SAM" id="Phobius"/>
    </source>
</evidence>
<dbReference type="KEGG" id="swf:E3E12_07110"/>
<sequence>MTRWRLQFWALCVPVLLLLVVVYFFNSALLGARGLEAYKKQQSYEGQAHQALLDAQSEQSIWQRRVRGLSAASLDPDLLDERSRAMLNTGHDNELVIPYGADGKLF</sequence>